<organism evidence="3 4">
    <name type="scientific">Neurospora tetrasperma (strain FGSC 2508 / ATCC MYA-4615 / P0657)</name>
    <dbReference type="NCBI Taxonomy" id="510951"/>
    <lineage>
        <taxon>Eukaryota</taxon>
        <taxon>Fungi</taxon>
        <taxon>Dikarya</taxon>
        <taxon>Ascomycota</taxon>
        <taxon>Pezizomycotina</taxon>
        <taxon>Sordariomycetes</taxon>
        <taxon>Sordariomycetidae</taxon>
        <taxon>Sordariales</taxon>
        <taxon>Sordariaceae</taxon>
        <taxon>Neurospora</taxon>
    </lineage>
</organism>
<sequence>FPILLIKKLSSSIRIYIDYHSRGINNTILKIYYPLLLIKRILNAIYKVKIFTKLNIFIAFNRIRIYERYK</sequence>
<dbReference type="GO" id="GO:0005739">
    <property type="term" value="C:mitochondrion"/>
    <property type="evidence" value="ECO:0007669"/>
    <property type="project" value="UniProtKB-SubCell"/>
</dbReference>
<reference evidence="4" key="1">
    <citation type="journal article" date="2011" name="Genetics">
        <title>Massive changes in genome architecture accompany the transition to self-fertility in the filamentous fungus Neurospora tetrasperma.</title>
        <authorList>
            <person name="Ellison C.E."/>
            <person name="Stajich J.E."/>
            <person name="Jacobson D.J."/>
            <person name="Natvig D.O."/>
            <person name="Lapidus A."/>
            <person name="Foster B."/>
            <person name="Aerts A."/>
            <person name="Riley R."/>
            <person name="Lindquist E.A."/>
            <person name="Grigoriev I.V."/>
            <person name="Taylor J.W."/>
        </authorList>
    </citation>
    <scope>NUCLEOTIDE SEQUENCE [LARGE SCALE GENOMIC DNA]</scope>
    <source>
        <strain evidence="4">FGSC 2508 / P0657</strain>
    </source>
</reference>
<protein>
    <recommendedName>
        <fullName evidence="5">Reverse transcriptase domain-containing protein</fullName>
    </recommendedName>
</protein>
<dbReference type="Gene3D" id="3.30.70.270">
    <property type="match status" value="1"/>
</dbReference>
<gene>
    <name evidence="3" type="ORF">NEUTE1DRAFT_35683</name>
</gene>
<evidence type="ECO:0008006" key="5">
    <source>
        <dbReference type="Google" id="ProtNLM"/>
    </source>
</evidence>
<dbReference type="VEuPathDB" id="FungiDB:NEUTE1DRAFT_35683"/>
<dbReference type="AlphaFoldDB" id="F8MDP3"/>
<dbReference type="GeneID" id="20827527"/>
<evidence type="ECO:0000256" key="1">
    <source>
        <dbReference type="ARBA" id="ARBA00004173"/>
    </source>
</evidence>
<dbReference type="Gene3D" id="3.10.10.10">
    <property type="entry name" value="HIV Type 1 Reverse Transcriptase, subunit A, domain 1"/>
    <property type="match status" value="1"/>
</dbReference>
<dbReference type="Proteomes" id="UP000008065">
    <property type="component" value="Unassembled WGS sequence"/>
</dbReference>
<dbReference type="RefSeq" id="XP_009847116.1">
    <property type="nucleotide sequence ID" value="XM_009848814.1"/>
</dbReference>
<dbReference type="KEGG" id="nte:NEUTE1DRAFT35683"/>
<dbReference type="InterPro" id="IPR043128">
    <property type="entry name" value="Rev_trsase/Diguanyl_cyclase"/>
</dbReference>
<evidence type="ECO:0000313" key="3">
    <source>
        <dbReference type="EMBL" id="EGO61481.1"/>
    </source>
</evidence>
<comment type="subcellular location">
    <subcellularLocation>
        <location evidence="1">Mitochondrion</location>
    </subcellularLocation>
</comment>
<dbReference type="HOGENOM" id="CLU_000384_35_1_1"/>
<feature type="non-terminal residue" evidence="3">
    <location>
        <position position="1"/>
    </location>
</feature>
<name>F8MDP3_NEUT8</name>
<proteinExistence type="predicted"/>
<keyword evidence="2" id="KW-0496">Mitochondrion</keyword>
<keyword evidence="4" id="KW-1185">Reference proteome</keyword>
<evidence type="ECO:0000256" key="2">
    <source>
        <dbReference type="ARBA" id="ARBA00023128"/>
    </source>
</evidence>
<dbReference type="EMBL" id="GL891302">
    <property type="protein sequence ID" value="EGO61481.1"/>
    <property type="molecule type" value="Genomic_DNA"/>
</dbReference>
<accession>F8MDP3</accession>
<dbReference type="InterPro" id="IPR043502">
    <property type="entry name" value="DNA/RNA_pol_sf"/>
</dbReference>
<dbReference type="SUPFAM" id="SSF56672">
    <property type="entry name" value="DNA/RNA polymerases"/>
    <property type="match status" value="1"/>
</dbReference>
<evidence type="ECO:0000313" key="4">
    <source>
        <dbReference type="Proteomes" id="UP000008065"/>
    </source>
</evidence>